<name>A0A841ZM40_9LIST</name>
<dbReference type="AlphaFoldDB" id="A0A841ZM40"/>
<protein>
    <submittedName>
        <fullName evidence="1">Uncharacterized protein</fullName>
    </submittedName>
</protein>
<organism evidence="1 2">
    <name type="scientific">Listeria aquatica</name>
    <dbReference type="NCBI Taxonomy" id="1494960"/>
    <lineage>
        <taxon>Bacteria</taxon>
        <taxon>Bacillati</taxon>
        <taxon>Bacillota</taxon>
        <taxon>Bacilli</taxon>
        <taxon>Bacillales</taxon>
        <taxon>Listeriaceae</taxon>
        <taxon>Listeria</taxon>
    </lineage>
</organism>
<evidence type="ECO:0000313" key="2">
    <source>
        <dbReference type="Proteomes" id="UP000559885"/>
    </source>
</evidence>
<proteinExistence type="predicted"/>
<dbReference type="EMBL" id="JAARRM010000002">
    <property type="protein sequence ID" value="MBC1521203.1"/>
    <property type="molecule type" value="Genomic_DNA"/>
</dbReference>
<gene>
    <name evidence="1" type="ORF">HB912_06055</name>
</gene>
<dbReference type="RefSeq" id="WP_185372975.1">
    <property type="nucleotide sequence ID" value="NZ_JAARRM010000002.1"/>
</dbReference>
<sequence length="50" mass="5888">MSWKHEEKIFDMDKNFSNLILFTSNVFVDKCQDSEQLATLYLGDGFDNHD</sequence>
<reference evidence="1 2" key="1">
    <citation type="submission" date="2020-03" db="EMBL/GenBank/DDBJ databases">
        <title>Soil Listeria distribution.</title>
        <authorList>
            <person name="Liao J."/>
            <person name="Wiedmann M."/>
        </authorList>
    </citation>
    <scope>NUCLEOTIDE SEQUENCE [LARGE SCALE GENOMIC DNA]</scope>
    <source>
        <strain evidence="1 2">FSL L7-1507</strain>
    </source>
</reference>
<evidence type="ECO:0000313" key="1">
    <source>
        <dbReference type="EMBL" id="MBC1521203.1"/>
    </source>
</evidence>
<dbReference type="Proteomes" id="UP000559885">
    <property type="component" value="Unassembled WGS sequence"/>
</dbReference>
<comment type="caution">
    <text evidence="1">The sequence shown here is derived from an EMBL/GenBank/DDBJ whole genome shotgun (WGS) entry which is preliminary data.</text>
</comment>
<accession>A0A841ZM40</accession>